<reference evidence="4 5" key="2">
    <citation type="journal article" date="2012" name="Open Biol.">
        <title>Characteristics of nucleosomes and linker DNA regions on the genome of the basidiomycete Mixia osmundae revealed by mono- and dinucleosome mapping.</title>
        <authorList>
            <person name="Nishida H."/>
            <person name="Kondo S."/>
            <person name="Matsumoto T."/>
            <person name="Suzuki Y."/>
            <person name="Yoshikawa H."/>
            <person name="Taylor T.D."/>
            <person name="Sugiyama J."/>
        </authorList>
    </citation>
    <scope>NUCLEOTIDE SEQUENCE [LARGE SCALE GENOMIC DNA]</scope>
    <source>
        <strain evidence="5">CBS 9802 / IAM 14324 / JCM 22182 / KY 12970</strain>
    </source>
</reference>
<evidence type="ECO:0000256" key="1">
    <source>
        <dbReference type="ARBA" id="ARBA00022857"/>
    </source>
</evidence>
<gene>
    <name evidence="4" type="primary">Mo03808</name>
    <name evidence="4" type="ORF">E5Q_03808</name>
</gene>
<name>G7E2S3_MIXOS</name>
<keyword evidence="1" id="KW-0521">NADP</keyword>
<dbReference type="GO" id="GO:0070402">
    <property type="term" value="F:NADPH binding"/>
    <property type="evidence" value="ECO:0007669"/>
    <property type="project" value="TreeGrafter"/>
</dbReference>
<dbReference type="STRING" id="764103.G7E2S3"/>
<comment type="caution">
    <text evidence="4">The sequence shown here is derived from an EMBL/GenBank/DDBJ whole genome shotgun (WGS) entry which is preliminary data.</text>
</comment>
<organism evidence="4 5">
    <name type="scientific">Mixia osmundae (strain CBS 9802 / IAM 14324 / JCM 22182 / KY 12970)</name>
    <dbReference type="NCBI Taxonomy" id="764103"/>
    <lineage>
        <taxon>Eukaryota</taxon>
        <taxon>Fungi</taxon>
        <taxon>Dikarya</taxon>
        <taxon>Basidiomycota</taxon>
        <taxon>Pucciniomycotina</taxon>
        <taxon>Mixiomycetes</taxon>
        <taxon>Mixiales</taxon>
        <taxon>Mixiaceae</taxon>
        <taxon>Mixia</taxon>
    </lineage>
</organism>
<sequence length="367" mass="40530">MLRAQRRLHNLIPHFITPRIDHHQRHNTALHWRQMSMRAVQVKGGASNLASDLYVADNIDRPKLKPHEVLVKVRAFGLNRMDILQRMGKYPLPPGASTILGVEFSGTVEDAASSDLKTGSQVFGLAFGGAYAEYIAVDAGMVVTKPEHLSHAQAAAIPENWLTAYQCLFLVGQMKEGDNVLIHAGASGVGTSANQLARVFGAKHIITTAGSKAKCKFLKEKLGVTDAINYKTQDFAEEVKKLTDGKGVDVVLDFVGPDYWEKNIASLARDGRMVLIGLLSGMKTREGIDMAQILFKRLRIEGTTLRSRTPEYQADLLHQFKEKAMPKLLGEGLDLIIHKTYDWSQIVEATQEMEQAKNTGKIVMTIG</sequence>
<dbReference type="SMART" id="SM00829">
    <property type="entry name" value="PKS_ER"/>
    <property type="match status" value="1"/>
</dbReference>
<dbReference type="NCBIfam" id="TIGR02824">
    <property type="entry name" value="quinone_pig3"/>
    <property type="match status" value="1"/>
</dbReference>
<evidence type="ECO:0000259" key="3">
    <source>
        <dbReference type="SMART" id="SM00829"/>
    </source>
</evidence>
<dbReference type="InterPro" id="IPR036291">
    <property type="entry name" value="NAD(P)-bd_dom_sf"/>
</dbReference>
<dbReference type="Gene3D" id="3.40.50.720">
    <property type="entry name" value="NAD(P)-binding Rossmann-like Domain"/>
    <property type="match status" value="1"/>
</dbReference>
<dbReference type="SUPFAM" id="SSF50129">
    <property type="entry name" value="GroES-like"/>
    <property type="match status" value="1"/>
</dbReference>
<dbReference type="RefSeq" id="XP_014568890.1">
    <property type="nucleotide sequence ID" value="XM_014713404.1"/>
</dbReference>
<keyword evidence="5" id="KW-1185">Reference proteome</keyword>
<dbReference type="OMA" id="WAEVPDP"/>
<dbReference type="PANTHER" id="PTHR48106">
    <property type="entry name" value="QUINONE OXIDOREDUCTASE PIG3-RELATED"/>
    <property type="match status" value="1"/>
</dbReference>
<dbReference type="GO" id="GO:0016651">
    <property type="term" value="F:oxidoreductase activity, acting on NAD(P)H"/>
    <property type="evidence" value="ECO:0007669"/>
    <property type="project" value="TreeGrafter"/>
</dbReference>
<feature type="domain" description="Enoyl reductase (ER)" evidence="3">
    <location>
        <begin position="48"/>
        <end position="364"/>
    </location>
</feature>
<dbReference type="InParanoid" id="G7E2S3"/>
<evidence type="ECO:0000313" key="5">
    <source>
        <dbReference type="Proteomes" id="UP000009131"/>
    </source>
</evidence>
<dbReference type="AlphaFoldDB" id="G7E2S3"/>
<dbReference type="InterPro" id="IPR013154">
    <property type="entry name" value="ADH-like_N"/>
</dbReference>
<dbReference type="HOGENOM" id="CLU_026673_3_4_1"/>
<dbReference type="InterPro" id="IPR011032">
    <property type="entry name" value="GroES-like_sf"/>
</dbReference>
<evidence type="ECO:0000313" key="4">
    <source>
        <dbReference type="EMBL" id="GAA97133.1"/>
    </source>
</evidence>
<dbReference type="SUPFAM" id="SSF51735">
    <property type="entry name" value="NAD(P)-binding Rossmann-fold domains"/>
    <property type="match status" value="1"/>
</dbReference>
<proteinExistence type="predicted"/>
<keyword evidence="2" id="KW-0560">Oxidoreductase</keyword>
<accession>G7E2S3</accession>
<dbReference type="Gene3D" id="3.90.180.10">
    <property type="entry name" value="Medium-chain alcohol dehydrogenases, catalytic domain"/>
    <property type="match status" value="1"/>
</dbReference>
<dbReference type="PANTHER" id="PTHR48106:SF18">
    <property type="entry name" value="QUINONE OXIDOREDUCTASE PIG3"/>
    <property type="match status" value="1"/>
</dbReference>
<dbReference type="CDD" id="cd05276">
    <property type="entry name" value="p53_inducible_oxidoreductase"/>
    <property type="match status" value="1"/>
</dbReference>
<evidence type="ECO:0000256" key="2">
    <source>
        <dbReference type="ARBA" id="ARBA00023002"/>
    </source>
</evidence>
<dbReference type="InterPro" id="IPR020843">
    <property type="entry name" value="ER"/>
</dbReference>
<reference evidence="4 5" key="1">
    <citation type="journal article" date="2011" name="J. Gen. Appl. Microbiol.">
        <title>Draft genome sequencing of the enigmatic basidiomycete Mixia osmundae.</title>
        <authorList>
            <person name="Nishida H."/>
            <person name="Nagatsuka Y."/>
            <person name="Sugiyama J."/>
        </authorList>
    </citation>
    <scope>NUCLEOTIDE SEQUENCE [LARGE SCALE GENOMIC DNA]</scope>
    <source>
        <strain evidence="5">CBS 9802 / IAM 14324 / JCM 22182 / KY 12970</strain>
    </source>
</reference>
<dbReference type="InterPro" id="IPR013149">
    <property type="entry name" value="ADH-like_C"/>
</dbReference>
<dbReference type="InterPro" id="IPR014189">
    <property type="entry name" value="Quinone_OxRdtase_PIG3"/>
</dbReference>
<protein>
    <recommendedName>
        <fullName evidence="3">Enoyl reductase (ER) domain-containing protein</fullName>
    </recommendedName>
</protein>
<dbReference type="Proteomes" id="UP000009131">
    <property type="component" value="Unassembled WGS sequence"/>
</dbReference>
<dbReference type="Pfam" id="PF00107">
    <property type="entry name" value="ADH_zinc_N"/>
    <property type="match status" value="1"/>
</dbReference>
<dbReference type="eggNOG" id="KOG1198">
    <property type="taxonomic scope" value="Eukaryota"/>
</dbReference>
<dbReference type="OrthoDB" id="203908at2759"/>
<dbReference type="EMBL" id="BABT02000112">
    <property type="protein sequence ID" value="GAA97133.1"/>
    <property type="molecule type" value="Genomic_DNA"/>
</dbReference>
<dbReference type="Pfam" id="PF08240">
    <property type="entry name" value="ADH_N"/>
    <property type="match status" value="1"/>
</dbReference>